<evidence type="ECO:0000256" key="1">
    <source>
        <dbReference type="SAM" id="Phobius"/>
    </source>
</evidence>
<keyword evidence="1" id="KW-0472">Membrane</keyword>
<keyword evidence="1" id="KW-1133">Transmembrane helix</keyword>
<feature type="transmembrane region" description="Helical" evidence="1">
    <location>
        <begin position="30"/>
        <end position="47"/>
    </location>
</feature>
<sequence length="88" mass="10201">MLLRKLEQEEELTRRPKKVYLVKVMGTRNLWKNIVVLCVNSLTWFGIHHCFVKSMMGPEVKMPITHDFYTMVGIALASCLVTYPIVGF</sequence>
<reference evidence="3" key="1">
    <citation type="submission" date="2025-08" db="UniProtKB">
        <authorList>
            <consortium name="RefSeq"/>
        </authorList>
    </citation>
    <scope>IDENTIFICATION</scope>
</reference>
<keyword evidence="1" id="KW-0812">Transmembrane</keyword>
<dbReference type="AlphaFoldDB" id="A0A3Q0GXQ6"/>
<dbReference type="STRING" id="38654.A0A3Q0GXQ6"/>
<proteinExistence type="predicted"/>
<organism evidence="2 3">
    <name type="scientific">Alligator sinensis</name>
    <name type="common">Chinese alligator</name>
    <dbReference type="NCBI Taxonomy" id="38654"/>
    <lineage>
        <taxon>Eukaryota</taxon>
        <taxon>Metazoa</taxon>
        <taxon>Chordata</taxon>
        <taxon>Craniata</taxon>
        <taxon>Vertebrata</taxon>
        <taxon>Euteleostomi</taxon>
        <taxon>Archelosauria</taxon>
        <taxon>Archosauria</taxon>
        <taxon>Crocodylia</taxon>
        <taxon>Alligatoridae</taxon>
        <taxon>Alligatorinae</taxon>
        <taxon>Alligator</taxon>
    </lineage>
</organism>
<dbReference type="RefSeq" id="XP_025064546.1">
    <property type="nucleotide sequence ID" value="XM_025208761.1"/>
</dbReference>
<accession>A0A3Q0GXQ6</accession>
<feature type="transmembrane region" description="Helical" evidence="1">
    <location>
        <begin position="68"/>
        <end position="86"/>
    </location>
</feature>
<name>A0A3Q0GXQ6_ALLSI</name>
<evidence type="ECO:0000313" key="2">
    <source>
        <dbReference type="Proteomes" id="UP000189705"/>
    </source>
</evidence>
<dbReference type="Proteomes" id="UP000189705">
    <property type="component" value="Unplaced"/>
</dbReference>
<gene>
    <name evidence="3" type="primary">LOC112550912</name>
</gene>
<protein>
    <submittedName>
        <fullName evidence="3">Solute carrier family 22 member 23-like</fullName>
    </submittedName>
</protein>
<evidence type="ECO:0000313" key="3">
    <source>
        <dbReference type="RefSeq" id="XP_025064546.1"/>
    </source>
</evidence>
<dbReference type="InParanoid" id="A0A3Q0GXQ6"/>
<dbReference type="GeneID" id="112550912"/>
<keyword evidence="2" id="KW-1185">Reference proteome</keyword>
<dbReference type="KEGG" id="asn:112550912"/>